<accession>A0A5C5Y7U5</accession>
<proteinExistence type="predicted"/>
<evidence type="ECO:0000313" key="1">
    <source>
        <dbReference type="EMBL" id="TWT70551.1"/>
    </source>
</evidence>
<dbReference type="Proteomes" id="UP000317238">
    <property type="component" value="Unassembled WGS sequence"/>
</dbReference>
<evidence type="ECO:0000313" key="2">
    <source>
        <dbReference type="Proteomes" id="UP000317238"/>
    </source>
</evidence>
<sequence length="40" mass="4777">MCTQQTATLQTCESLERRKTEKVYQDSKVNEYKFLMISMN</sequence>
<dbReference type="EMBL" id="SJPL01000001">
    <property type="protein sequence ID" value="TWT70551.1"/>
    <property type="molecule type" value="Genomic_DNA"/>
</dbReference>
<organism evidence="1 2">
    <name type="scientific">Crateriforma conspicua</name>
    <dbReference type="NCBI Taxonomy" id="2527996"/>
    <lineage>
        <taxon>Bacteria</taxon>
        <taxon>Pseudomonadati</taxon>
        <taxon>Planctomycetota</taxon>
        <taxon>Planctomycetia</taxon>
        <taxon>Planctomycetales</taxon>
        <taxon>Planctomycetaceae</taxon>
        <taxon>Crateriforma</taxon>
    </lineage>
</organism>
<protein>
    <submittedName>
        <fullName evidence="1">Uncharacterized protein</fullName>
    </submittedName>
</protein>
<reference evidence="1 2" key="1">
    <citation type="submission" date="2019-02" db="EMBL/GenBank/DDBJ databases">
        <title>Deep-cultivation of Planctomycetes and their phenomic and genomic characterization uncovers novel biology.</title>
        <authorList>
            <person name="Wiegand S."/>
            <person name="Jogler M."/>
            <person name="Boedeker C."/>
            <person name="Pinto D."/>
            <person name="Vollmers J."/>
            <person name="Rivas-Marin E."/>
            <person name="Kohn T."/>
            <person name="Peeters S.H."/>
            <person name="Heuer A."/>
            <person name="Rast P."/>
            <person name="Oberbeckmann S."/>
            <person name="Bunk B."/>
            <person name="Jeske O."/>
            <person name="Meyerdierks A."/>
            <person name="Storesund J.E."/>
            <person name="Kallscheuer N."/>
            <person name="Luecker S."/>
            <person name="Lage O.M."/>
            <person name="Pohl T."/>
            <person name="Merkel B.J."/>
            <person name="Hornburger P."/>
            <person name="Mueller R.-W."/>
            <person name="Bruemmer F."/>
            <person name="Labrenz M."/>
            <person name="Spormann A.M."/>
            <person name="Op Den Camp H."/>
            <person name="Overmann J."/>
            <person name="Amann R."/>
            <person name="Jetten M.S.M."/>
            <person name="Mascher T."/>
            <person name="Medema M.H."/>
            <person name="Devos D.P."/>
            <person name="Kaster A.-K."/>
            <person name="Ovreas L."/>
            <person name="Rohde M."/>
            <person name="Galperin M.Y."/>
            <person name="Jogler C."/>
        </authorList>
    </citation>
    <scope>NUCLEOTIDE SEQUENCE [LARGE SCALE GENOMIC DNA]</scope>
    <source>
        <strain evidence="1 2">Pan14r</strain>
    </source>
</reference>
<name>A0A5C5Y7U5_9PLAN</name>
<dbReference type="AlphaFoldDB" id="A0A5C5Y7U5"/>
<keyword evidence="2" id="KW-1185">Reference proteome</keyword>
<gene>
    <name evidence="1" type="ORF">Pan14r_28580</name>
</gene>
<comment type="caution">
    <text evidence="1">The sequence shown here is derived from an EMBL/GenBank/DDBJ whole genome shotgun (WGS) entry which is preliminary data.</text>
</comment>